<keyword evidence="4 7" id="KW-0812">Transmembrane</keyword>
<dbReference type="InterPro" id="IPR001991">
    <property type="entry name" value="Na-dicarboxylate_symporter"/>
</dbReference>
<dbReference type="Pfam" id="PF00375">
    <property type="entry name" value="SDF"/>
    <property type="match status" value="1"/>
</dbReference>
<organism evidence="8 9">
    <name type="scientific">Borreliella chilensis</name>
    <dbReference type="NCBI Taxonomy" id="1245910"/>
    <lineage>
        <taxon>Bacteria</taxon>
        <taxon>Pseudomonadati</taxon>
        <taxon>Spirochaetota</taxon>
        <taxon>Spirochaetia</taxon>
        <taxon>Spirochaetales</taxon>
        <taxon>Borreliaceae</taxon>
        <taxon>Borreliella</taxon>
    </lineage>
</organism>
<keyword evidence="5 7" id="KW-1133">Transmembrane helix</keyword>
<keyword evidence="3" id="KW-0813">Transport</keyword>
<comment type="similarity">
    <text evidence="2">Belongs to the dicarboxylate/amino acid:cation symporter (DAACS) (TC 2.A.23) family.</text>
</comment>
<evidence type="ECO:0000256" key="7">
    <source>
        <dbReference type="SAM" id="Phobius"/>
    </source>
</evidence>
<dbReference type="KEGG" id="bchi:OY14_03650"/>
<dbReference type="InterPro" id="IPR036458">
    <property type="entry name" value="Na:dicarbo_symporter_sf"/>
</dbReference>
<dbReference type="Gene3D" id="1.10.3860.10">
    <property type="entry name" value="Sodium:dicarboxylate symporter"/>
    <property type="match status" value="1"/>
</dbReference>
<dbReference type="EMBL" id="CP009910">
    <property type="protein sequence ID" value="AJA90513.1"/>
    <property type="molecule type" value="Genomic_DNA"/>
</dbReference>
<feature type="transmembrane region" description="Helical" evidence="7">
    <location>
        <begin position="399"/>
        <end position="418"/>
    </location>
</feature>
<evidence type="ECO:0000313" key="8">
    <source>
        <dbReference type="EMBL" id="AJA90513.1"/>
    </source>
</evidence>
<dbReference type="Proteomes" id="UP000030940">
    <property type="component" value="Chromosome"/>
</dbReference>
<keyword evidence="6 7" id="KW-0472">Membrane</keyword>
<feature type="transmembrane region" description="Helical" evidence="7">
    <location>
        <begin position="37"/>
        <end position="55"/>
    </location>
</feature>
<evidence type="ECO:0000256" key="4">
    <source>
        <dbReference type="ARBA" id="ARBA00022692"/>
    </source>
</evidence>
<dbReference type="SUPFAM" id="SSF118215">
    <property type="entry name" value="Proton glutamate symport protein"/>
    <property type="match status" value="1"/>
</dbReference>
<sequence length="469" mass="50254">MDKVAILYTLINIIIMLILISIVYVCKKKNVSFTKRIFISLGLGIAFGMLIQYFYDTNSSITKETINWISILGDGYIRLLKMVIMPLIITSIISAIIKLTNSKDVGKMSLFVILTLVFTAGLAAIIGIFTALILGLTAEGLQVGANEILQGEKLQKGLETLNQTPITKKIAELIPQNIFEDLAGLRKNSTIGAVIFSAIIGIAALKTSVKKPESIEFFKKIILTIQDVVLGIVTLILKLTPYAILALMTKITATSEIKSIIKLGEFVIASYIAIGLTFLMHMALIAANKLNPITFIKKIFPALTFAFISRSSAATMPINIEIQTKNLGISEGIANLSSSFGLSIGQNGCAALHPAMLAIMIAPTQGINPTDLSFILPLLGLIIITSFGAAGAGGGATTASLMVLSAMNLPVGLVGLVISVEPLIDMGRTAVNVSGSILAGIISAKQLKQFNQNIYNKKELIHKQMEKQS</sequence>
<feature type="transmembrane region" description="Helical" evidence="7">
    <location>
        <begin position="6"/>
        <end position="25"/>
    </location>
</feature>
<dbReference type="PANTHER" id="PTHR42865">
    <property type="entry name" value="PROTON/GLUTAMATE-ASPARTATE SYMPORTER"/>
    <property type="match status" value="1"/>
</dbReference>
<feature type="transmembrane region" description="Helical" evidence="7">
    <location>
        <begin position="374"/>
        <end position="393"/>
    </location>
</feature>
<dbReference type="PANTHER" id="PTHR42865:SF5">
    <property type="entry name" value="L-CYSTINE TRANSPORTER TCYP"/>
    <property type="match status" value="1"/>
</dbReference>
<dbReference type="GO" id="GO:0015293">
    <property type="term" value="F:symporter activity"/>
    <property type="evidence" value="ECO:0007669"/>
    <property type="project" value="InterPro"/>
</dbReference>
<feature type="transmembrane region" description="Helical" evidence="7">
    <location>
        <begin position="75"/>
        <end position="97"/>
    </location>
</feature>
<dbReference type="AlphaFoldDB" id="A0A0A7UYL9"/>
<evidence type="ECO:0000256" key="3">
    <source>
        <dbReference type="ARBA" id="ARBA00022448"/>
    </source>
</evidence>
<reference evidence="8 9" key="1">
    <citation type="journal article" date="2015" name="Genome Announc.">
        <title>Genome Sequence of Borrelia chilensis VA1, a South American Member of the Lyme Borreliosis Group.</title>
        <authorList>
            <person name="Huang W."/>
            <person name="Ojaimi C."/>
            <person name="Fallon J.T."/>
            <person name="Travisany D."/>
            <person name="Maass A."/>
            <person name="Ivanova L."/>
            <person name="Tomova A."/>
            <person name="Gonzalez-Acuna D."/>
            <person name="Godfrey H.P."/>
            <person name="Cabello F.C."/>
        </authorList>
    </citation>
    <scope>NUCLEOTIDE SEQUENCE [LARGE SCALE GENOMIC DNA]</scope>
    <source>
        <strain evidence="8 9">VA1</strain>
    </source>
</reference>
<dbReference type="PRINTS" id="PR00173">
    <property type="entry name" value="EDTRNSPORT"/>
</dbReference>
<evidence type="ECO:0000313" key="9">
    <source>
        <dbReference type="Proteomes" id="UP000030940"/>
    </source>
</evidence>
<accession>A0A0A7UYL9</accession>
<evidence type="ECO:0000256" key="2">
    <source>
        <dbReference type="ARBA" id="ARBA00006148"/>
    </source>
</evidence>
<protein>
    <submittedName>
        <fullName evidence="8">Sodium:dicarboxylate symporter</fullName>
    </submittedName>
</protein>
<dbReference type="GO" id="GO:0015184">
    <property type="term" value="F:L-cystine transmembrane transporter activity"/>
    <property type="evidence" value="ECO:0007669"/>
    <property type="project" value="TreeGrafter"/>
</dbReference>
<gene>
    <name evidence="8" type="ORF">OY14_03650</name>
</gene>
<name>A0A0A7UYL9_9SPIR</name>
<dbReference type="GO" id="GO:0005886">
    <property type="term" value="C:plasma membrane"/>
    <property type="evidence" value="ECO:0007669"/>
    <property type="project" value="TreeGrafter"/>
</dbReference>
<evidence type="ECO:0000256" key="5">
    <source>
        <dbReference type="ARBA" id="ARBA00022989"/>
    </source>
</evidence>
<dbReference type="STRING" id="1245910.OY14_03650"/>
<feature type="transmembrane region" description="Helical" evidence="7">
    <location>
        <begin position="268"/>
        <end position="287"/>
    </location>
</feature>
<dbReference type="HOGENOM" id="CLU_019375_0_1_12"/>
<proteinExistence type="inferred from homology"/>
<feature type="transmembrane region" description="Helical" evidence="7">
    <location>
        <begin position="109"/>
        <end position="134"/>
    </location>
</feature>
<evidence type="ECO:0000256" key="6">
    <source>
        <dbReference type="ARBA" id="ARBA00023136"/>
    </source>
</evidence>
<comment type="subcellular location">
    <subcellularLocation>
        <location evidence="1">Membrane</location>
        <topology evidence="1">Multi-pass membrane protein</topology>
    </subcellularLocation>
</comment>
<feature type="transmembrane region" description="Helical" evidence="7">
    <location>
        <begin position="190"/>
        <end position="209"/>
    </location>
</feature>
<keyword evidence="9" id="KW-1185">Reference proteome</keyword>
<evidence type="ECO:0000256" key="1">
    <source>
        <dbReference type="ARBA" id="ARBA00004141"/>
    </source>
</evidence>
<feature type="transmembrane region" description="Helical" evidence="7">
    <location>
        <begin position="221"/>
        <end position="248"/>
    </location>
</feature>